<keyword evidence="6" id="KW-0653">Protein transport</keyword>
<organism evidence="11 12">
    <name type="scientific">Hypocrea virens (strain Gv29-8 / FGSC 10586)</name>
    <name type="common">Gliocladium virens</name>
    <name type="synonym">Trichoderma virens</name>
    <dbReference type="NCBI Taxonomy" id="413071"/>
    <lineage>
        <taxon>Eukaryota</taxon>
        <taxon>Fungi</taxon>
        <taxon>Dikarya</taxon>
        <taxon>Ascomycota</taxon>
        <taxon>Pezizomycotina</taxon>
        <taxon>Sordariomycetes</taxon>
        <taxon>Hypocreomycetidae</taxon>
        <taxon>Hypocreales</taxon>
        <taxon>Hypocreaceae</taxon>
        <taxon>Trichoderma</taxon>
    </lineage>
</organism>
<feature type="transmembrane region" description="Helical" evidence="10">
    <location>
        <begin position="552"/>
        <end position="576"/>
    </location>
</feature>
<evidence type="ECO:0008006" key="13">
    <source>
        <dbReference type="Google" id="ProtNLM"/>
    </source>
</evidence>
<keyword evidence="4 10" id="KW-0812">Transmembrane</keyword>
<dbReference type="GeneID" id="25789394"/>
<evidence type="ECO:0000256" key="6">
    <source>
        <dbReference type="ARBA" id="ARBA00022927"/>
    </source>
</evidence>
<feature type="region of interest" description="Disordered" evidence="9">
    <location>
        <begin position="1"/>
        <end position="38"/>
    </location>
</feature>
<dbReference type="EMBL" id="ABDF02000003">
    <property type="protein sequence ID" value="EHK25536.1"/>
    <property type="molecule type" value="Genomic_DNA"/>
</dbReference>
<dbReference type="GO" id="GO:0035673">
    <property type="term" value="F:oligopeptide transmembrane transporter activity"/>
    <property type="evidence" value="ECO:0007669"/>
    <property type="project" value="InterPro"/>
</dbReference>
<dbReference type="Pfam" id="PF03169">
    <property type="entry name" value="OPT"/>
    <property type="match status" value="1"/>
</dbReference>
<reference evidence="11 12" key="1">
    <citation type="journal article" date="2011" name="Genome Biol.">
        <title>Comparative genome sequence analysis underscores mycoparasitism as the ancestral life style of Trichoderma.</title>
        <authorList>
            <person name="Kubicek C.P."/>
            <person name="Herrera-Estrella A."/>
            <person name="Seidl-Seiboth V."/>
            <person name="Martinez D.A."/>
            <person name="Druzhinina I.S."/>
            <person name="Thon M."/>
            <person name="Zeilinger S."/>
            <person name="Casas-Flores S."/>
            <person name="Horwitz B.A."/>
            <person name="Mukherjee P.K."/>
            <person name="Mukherjee M."/>
            <person name="Kredics L."/>
            <person name="Alcaraz L.D."/>
            <person name="Aerts A."/>
            <person name="Antal Z."/>
            <person name="Atanasova L."/>
            <person name="Cervantes-Badillo M.G."/>
            <person name="Challacombe J."/>
            <person name="Chertkov O."/>
            <person name="McCluskey K."/>
            <person name="Coulpier F."/>
            <person name="Deshpande N."/>
            <person name="von Doehren H."/>
            <person name="Ebbole D.J."/>
            <person name="Esquivel-Naranjo E.U."/>
            <person name="Fekete E."/>
            <person name="Flipphi M."/>
            <person name="Glaser F."/>
            <person name="Gomez-Rodriguez E.Y."/>
            <person name="Gruber S."/>
            <person name="Han C."/>
            <person name="Henrissat B."/>
            <person name="Hermosa R."/>
            <person name="Hernandez-Onate M."/>
            <person name="Karaffa L."/>
            <person name="Kosti I."/>
            <person name="Le Crom S."/>
            <person name="Lindquist E."/>
            <person name="Lucas S."/>
            <person name="Luebeck M."/>
            <person name="Luebeck P.S."/>
            <person name="Margeot A."/>
            <person name="Metz B."/>
            <person name="Misra M."/>
            <person name="Nevalainen H."/>
            <person name="Omann M."/>
            <person name="Packer N."/>
            <person name="Perrone G."/>
            <person name="Uresti-Rivera E.E."/>
            <person name="Salamov A."/>
            <person name="Schmoll M."/>
            <person name="Seiboth B."/>
            <person name="Shapiro H."/>
            <person name="Sukno S."/>
            <person name="Tamayo-Ramos J.A."/>
            <person name="Tisch D."/>
            <person name="Wiest A."/>
            <person name="Wilkinson H.H."/>
            <person name="Zhang M."/>
            <person name="Coutinho P.M."/>
            <person name="Kenerley C.M."/>
            <person name="Monte E."/>
            <person name="Baker S.E."/>
            <person name="Grigoriev I.V."/>
        </authorList>
    </citation>
    <scope>NUCLEOTIDE SEQUENCE [LARGE SCALE GENOMIC DNA]</scope>
    <source>
        <strain evidence="12">Gv29-8 / FGSC 10586</strain>
    </source>
</reference>
<feature type="transmembrane region" description="Helical" evidence="10">
    <location>
        <begin position="307"/>
        <end position="329"/>
    </location>
</feature>
<dbReference type="eggNOG" id="KOG2262">
    <property type="taxonomic scope" value="Eukaryota"/>
</dbReference>
<feature type="transmembrane region" description="Helical" evidence="10">
    <location>
        <begin position="701"/>
        <end position="724"/>
    </location>
</feature>
<keyword evidence="12" id="KW-1185">Reference proteome</keyword>
<dbReference type="InterPro" id="IPR004813">
    <property type="entry name" value="OPT"/>
</dbReference>
<feature type="transmembrane region" description="Helical" evidence="10">
    <location>
        <begin position="672"/>
        <end position="689"/>
    </location>
</feature>
<evidence type="ECO:0000313" key="12">
    <source>
        <dbReference type="Proteomes" id="UP000007115"/>
    </source>
</evidence>
<keyword evidence="5" id="KW-0571">Peptide transport</keyword>
<comment type="caution">
    <text evidence="11">The sequence shown here is derived from an EMBL/GenBank/DDBJ whole genome shotgun (WGS) entry which is preliminary data.</text>
</comment>
<feature type="transmembrane region" description="Helical" evidence="10">
    <location>
        <begin position="169"/>
        <end position="188"/>
    </location>
</feature>
<gene>
    <name evidence="11" type="ORF">TRIVIDRAFT_189327</name>
</gene>
<comment type="subcellular location">
    <subcellularLocation>
        <location evidence="1">Membrane</location>
        <topology evidence="1">Multi-pass membrane protein</topology>
    </subcellularLocation>
</comment>
<dbReference type="OrthoDB" id="9986677at2759"/>
<name>G9MJ73_HYPVG</name>
<dbReference type="VEuPathDB" id="FungiDB:TRIVIDRAFT_189327"/>
<feature type="transmembrane region" description="Helical" evidence="10">
    <location>
        <begin position="384"/>
        <end position="405"/>
    </location>
</feature>
<evidence type="ECO:0000256" key="9">
    <source>
        <dbReference type="SAM" id="MobiDB-lite"/>
    </source>
</evidence>
<feature type="transmembrane region" description="Helical" evidence="10">
    <location>
        <begin position="443"/>
        <end position="464"/>
    </location>
</feature>
<dbReference type="OMA" id="THFNTSM"/>
<dbReference type="NCBIfam" id="TIGR00728">
    <property type="entry name" value="OPT_sfam"/>
    <property type="match status" value="1"/>
</dbReference>
<sequence length="761" mass="86046">MPAMETKAPEATEAGEIGFQSRRSSISEDKRPSEESKTPTDEILYAAGVGLRADDPFLPCLTLRMWVIGIGFCLIGSGVNTLYTFRLPSVTLSQSAIQFLAYPLGKAWEFVVPDWGLTVCGVRHSLNPGPFNYKENILIYILANLSYLTRLSADVLTEQRVFYGANTGWGFEITITLATILFGFSLAGFGRSLVVDPKSLVWPGVLANTALNAALHPVGKEDETEAKWKSSRYKFFLIAFSAAFVWYWFPDFIFPALGYFTWVCWIAPRNPVVNQIFGMKSGIGLLPFTFDWAEIAYIGSPLVVPTWAILNTLASVVFWIYIVTPAIYYTNTWLSAYLPIQSNSIYDNTGSTYNVSRVINKKDGFVFEPEKYEEYSHIYLPVTYALNAFGLCFACISSLFVWMFLEKRHEIAQAFRESQLPALFGRKTDARPNLQPQYKDVPMWWYGASFLVSLGLGIFACEFYPVQLRWYGVFFAMFVSAVFYLPLAWVYATTNMKVQIDIFCRVVAGYIWEGKVLANIWFFDLGYISGIKALSFAQDLKLGIYSNIPPRYLFLVQIVGLIMGTLGQVSVLNWALGHIPDICSLTAKNGFTCPYSRTHFNTSMVWGALGPRRFFADGTLYRDLLWFFLIGAILPVIVYAMKKTWPNQRWLEKIHIPLFLGGLNYIPPASGTNYGSWVIVGLIFGLWIKKKSRGWWRRYNFVLSSAMDCATAIAGIIIFFAVFYTGAADKFSWWGTTVHENTCDWDSCTYKTVKKGQTFGP</sequence>
<keyword evidence="7 10" id="KW-1133">Transmembrane helix</keyword>
<dbReference type="InParanoid" id="G9MJ73"/>
<keyword evidence="3" id="KW-0813">Transport</keyword>
<evidence type="ECO:0000256" key="4">
    <source>
        <dbReference type="ARBA" id="ARBA00022692"/>
    </source>
</evidence>
<evidence type="ECO:0000256" key="7">
    <source>
        <dbReference type="ARBA" id="ARBA00022989"/>
    </source>
</evidence>
<dbReference type="HOGENOM" id="CLU_004965_4_2_1"/>
<evidence type="ECO:0000256" key="1">
    <source>
        <dbReference type="ARBA" id="ARBA00004141"/>
    </source>
</evidence>
<dbReference type="AlphaFoldDB" id="G9MJ73"/>
<feature type="transmembrane region" description="Helical" evidence="10">
    <location>
        <begin position="471"/>
        <end position="492"/>
    </location>
</feature>
<evidence type="ECO:0000313" key="11">
    <source>
        <dbReference type="EMBL" id="EHK25536.1"/>
    </source>
</evidence>
<evidence type="ECO:0000256" key="10">
    <source>
        <dbReference type="SAM" id="Phobius"/>
    </source>
</evidence>
<dbReference type="GO" id="GO:0015031">
    <property type="term" value="P:protein transport"/>
    <property type="evidence" value="ECO:0007669"/>
    <property type="project" value="UniProtKB-KW"/>
</dbReference>
<keyword evidence="8 10" id="KW-0472">Membrane</keyword>
<dbReference type="GO" id="GO:0016020">
    <property type="term" value="C:membrane"/>
    <property type="evidence" value="ECO:0007669"/>
    <property type="project" value="UniProtKB-SubCell"/>
</dbReference>
<protein>
    <recommendedName>
        <fullName evidence="13">OPT family small oligopeptide transporter</fullName>
    </recommendedName>
</protein>
<feature type="transmembrane region" description="Helical" evidence="10">
    <location>
        <begin position="624"/>
        <end position="641"/>
    </location>
</feature>
<evidence type="ECO:0000256" key="3">
    <source>
        <dbReference type="ARBA" id="ARBA00022448"/>
    </source>
</evidence>
<dbReference type="RefSeq" id="XP_013959741.1">
    <property type="nucleotide sequence ID" value="XM_014104266.1"/>
</dbReference>
<dbReference type="NCBIfam" id="TIGR00727">
    <property type="entry name" value="ISP4_OPT"/>
    <property type="match status" value="1"/>
</dbReference>
<feature type="transmembrane region" description="Helical" evidence="10">
    <location>
        <begin position="65"/>
        <end position="85"/>
    </location>
</feature>
<feature type="compositionally biased region" description="Basic and acidic residues" evidence="9">
    <location>
        <begin position="25"/>
        <end position="38"/>
    </location>
</feature>
<comment type="similarity">
    <text evidence="2">Belongs to the oligopeptide OPT transporter family.</text>
</comment>
<evidence type="ECO:0000256" key="8">
    <source>
        <dbReference type="ARBA" id="ARBA00023136"/>
    </source>
</evidence>
<dbReference type="Proteomes" id="UP000007115">
    <property type="component" value="Unassembled WGS sequence"/>
</dbReference>
<dbReference type="InterPro" id="IPR004648">
    <property type="entry name" value="Oligpept_transpt"/>
</dbReference>
<accession>G9MJ73</accession>
<proteinExistence type="inferred from homology"/>
<evidence type="ECO:0000256" key="2">
    <source>
        <dbReference type="ARBA" id="ARBA00008807"/>
    </source>
</evidence>
<evidence type="ECO:0000256" key="5">
    <source>
        <dbReference type="ARBA" id="ARBA00022856"/>
    </source>
</evidence>
<dbReference type="PANTHER" id="PTHR22601">
    <property type="entry name" value="ISP4 LIKE PROTEIN"/>
    <property type="match status" value="1"/>
</dbReference>